<dbReference type="Proteomes" id="UP000092713">
    <property type="component" value="Unassembled WGS sequence"/>
</dbReference>
<keyword evidence="4" id="KW-1185">Reference proteome</keyword>
<evidence type="ECO:0000256" key="2">
    <source>
        <dbReference type="SAM" id="MobiDB-lite"/>
    </source>
</evidence>
<dbReference type="InterPro" id="IPR001096">
    <property type="entry name" value="Peptidase_C13"/>
</dbReference>
<dbReference type="GO" id="GO:0006508">
    <property type="term" value="P:proteolysis"/>
    <property type="evidence" value="ECO:0007669"/>
    <property type="project" value="InterPro"/>
</dbReference>
<gene>
    <name evidence="3" type="ORF">ASR47_100261</name>
</gene>
<keyword evidence="1" id="KW-0677">Repeat</keyword>
<dbReference type="Gene3D" id="3.40.50.1460">
    <property type="match status" value="1"/>
</dbReference>
<comment type="caution">
    <text evidence="3">The sequence shown here is derived from an EMBL/GenBank/DDBJ whole genome shotgun (WGS) entry which is preliminary data.</text>
</comment>
<evidence type="ECO:0000256" key="1">
    <source>
        <dbReference type="ARBA" id="ARBA00022737"/>
    </source>
</evidence>
<dbReference type="SUPFAM" id="SSF82185">
    <property type="entry name" value="Histone H3 K4-specific methyltransferase SET7/9 N-terminal domain"/>
    <property type="match status" value="2"/>
</dbReference>
<protein>
    <recommendedName>
        <fullName evidence="5">Peptidase C13</fullName>
    </recommendedName>
</protein>
<name>A0A1A7BWW9_9BURK</name>
<organism evidence="3 4">
    <name type="scientific">Janthinobacterium psychrotolerans</name>
    <dbReference type="NCBI Taxonomy" id="1747903"/>
    <lineage>
        <taxon>Bacteria</taxon>
        <taxon>Pseudomonadati</taxon>
        <taxon>Pseudomonadota</taxon>
        <taxon>Betaproteobacteria</taxon>
        <taxon>Burkholderiales</taxon>
        <taxon>Oxalobacteraceae</taxon>
        <taxon>Janthinobacterium</taxon>
    </lineage>
</organism>
<dbReference type="EMBL" id="LOCQ01000061">
    <property type="protein sequence ID" value="OBV37010.1"/>
    <property type="molecule type" value="Genomic_DNA"/>
</dbReference>
<dbReference type="PANTHER" id="PTHR23084">
    <property type="entry name" value="PHOSPHATIDYLINOSITOL-4-PHOSPHATE 5-KINASE RELATED"/>
    <property type="match status" value="1"/>
</dbReference>
<dbReference type="InterPro" id="IPR003409">
    <property type="entry name" value="MORN"/>
</dbReference>
<dbReference type="STRING" id="1747903.ASR47_100261"/>
<proteinExistence type="predicted"/>
<evidence type="ECO:0008006" key="5">
    <source>
        <dbReference type="Google" id="ProtNLM"/>
    </source>
</evidence>
<reference evidence="3 4" key="1">
    <citation type="submission" date="2016-04" db="EMBL/GenBank/DDBJ databases">
        <title>Draft genome sequence of Janthinobacterium psychrotolerans sp. nov., isolated from freshwater sediments in Denmark.</title>
        <authorList>
            <person name="Gong X."/>
            <person name="Skrivergaard S."/>
            <person name="Korsgaard B.S."/>
            <person name="Schreiber L."/>
            <person name="Marshall I.P."/>
            <person name="Finster K."/>
            <person name="Schramm A."/>
        </authorList>
    </citation>
    <scope>NUCLEOTIDE SEQUENCE [LARGE SCALE GENOMIC DNA]</scope>
    <source>
        <strain evidence="3 4">S3-2</strain>
    </source>
</reference>
<dbReference type="PATRIC" id="fig|1747903.4.peg.504"/>
<dbReference type="Pfam" id="PF02493">
    <property type="entry name" value="MORN"/>
    <property type="match status" value="7"/>
</dbReference>
<sequence>MTLGTLNRQGFASIRRQWQTRGSSTQDFPMNTSLRAAVRPYTLAGLLLFSAFGLPPLCAAPARVPAAQTADGGRYFGPLVDGKMQGKGRLEYASGAYYEGGFERGVFSGQGVLRQPSGVRYEGQFRQGAFEGQGRYTSPRGEVYNGHFTKGNFDGQGSYQGVDGSYVGAFRNWKPHGAGVLTDSDGMVFQGQFVQGQPQGKMQVSTPDGIIYTGGLKDWKFDGEGVLQTAEGDEYRGHFSNGLFDGAGVLRYAHAQPDGRTSDSGNWTEGQLDDPAADKLTRDNIELALYNQPALLEKTLAGVLPRDPAKKINLYFLGVAGDGAQEVFRRETAFVQRQFDRDYGTAGRSMVLVNSRNTVAQQPMATRTSLRASLDALGAKMDKNNDVLFLFLTSHGSADHQLALAQNGMDLHSLPAQDLAGMLKHSGVKWRVIVVSACYSGGFIAPLKDDHTLIITAARPDRTSFGCDDQAEFTYFSEAYFKQALPTSAGFAEAFEKAKTLVRAREAQDFKDSGEGEEEHSEPQIFQGKAIGQQLKNWRAQPR</sequence>
<dbReference type="SMART" id="SM00698">
    <property type="entry name" value="MORN"/>
    <property type="match status" value="6"/>
</dbReference>
<dbReference type="Pfam" id="PF01650">
    <property type="entry name" value="Peptidase_C13"/>
    <property type="match status" value="1"/>
</dbReference>
<evidence type="ECO:0000313" key="4">
    <source>
        <dbReference type="Proteomes" id="UP000092713"/>
    </source>
</evidence>
<dbReference type="PANTHER" id="PTHR23084:SF263">
    <property type="entry name" value="MORN REPEAT-CONTAINING PROTEIN 1"/>
    <property type="match status" value="1"/>
</dbReference>
<dbReference type="AlphaFoldDB" id="A0A1A7BWW9"/>
<evidence type="ECO:0000313" key="3">
    <source>
        <dbReference type="EMBL" id="OBV37010.1"/>
    </source>
</evidence>
<dbReference type="GO" id="GO:0008233">
    <property type="term" value="F:peptidase activity"/>
    <property type="evidence" value="ECO:0007669"/>
    <property type="project" value="InterPro"/>
</dbReference>
<feature type="region of interest" description="Disordered" evidence="2">
    <location>
        <begin position="507"/>
        <end position="543"/>
    </location>
</feature>
<dbReference type="Gene3D" id="2.20.110.10">
    <property type="entry name" value="Histone H3 K4-specific methyltransferase SET7/9 N-terminal domain"/>
    <property type="match status" value="3"/>
</dbReference>
<accession>A0A1A7BWW9</accession>